<name>A0AAV4SP28_9ARAC</name>
<reference evidence="1 2" key="1">
    <citation type="submission" date="2021-06" db="EMBL/GenBank/DDBJ databases">
        <title>Caerostris darwini draft genome.</title>
        <authorList>
            <person name="Kono N."/>
            <person name="Arakawa K."/>
        </authorList>
    </citation>
    <scope>NUCLEOTIDE SEQUENCE [LARGE SCALE GENOMIC DNA]</scope>
</reference>
<gene>
    <name evidence="1" type="ORF">CDAR_27691</name>
</gene>
<sequence length="176" mass="19583">MGILQNLLPSNGPSIVGAPRSESILLLGVKRRQRSKSASRQGHQHFSRTLQKFGSGGGESEQHATVDKAGARLTGTDDFFYFSSFIVFLFHLPALPLSAECRVFGQPSRTWNRLDVVGLVVNYLPVCDRFASVASLPWIIFQEMVVDLVANITGHLWITFSLMASIFTCEMMEYIQ</sequence>
<dbReference type="EMBL" id="BPLQ01008198">
    <property type="protein sequence ID" value="GIY35749.1"/>
    <property type="molecule type" value="Genomic_DNA"/>
</dbReference>
<comment type="caution">
    <text evidence="1">The sequence shown here is derived from an EMBL/GenBank/DDBJ whole genome shotgun (WGS) entry which is preliminary data.</text>
</comment>
<dbReference type="AlphaFoldDB" id="A0AAV4SP28"/>
<organism evidence="1 2">
    <name type="scientific">Caerostris darwini</name>
    <dbReference type="NCBI Taxonomy" id="1538125"/>
    <lineage>
        <taxon>Eukaryota</taxon>
        <taxon>Metazoa</taxon>
        <taxon>Ecdysozoa</taxon>
        <taxon>Arthropoda</taxon>
        <taxon>Chelicerata</taxon>
        <taxon>Arachnida</taxon>
        <taxon>Araneae</taxon>
        <taxon>Araneomorphae</taxon>
        <taxon>Entelegynae</taxon>
        <taxon>Araneoidea</taxon>
        <taxon>Araneidae</taxon>
        <taxon>Caerostris</taxon>
    </lineage>
</organism>
<evidence type="ECO:0000313" key="2">
    <source>
        <dbReference type="Proteomes" id="UP001054837"/>
    </source>
</evidence>
<accession>A0AAV4SP28</accession>
<dbReference type="Proteomes" id="UP001054837">
    <property type="component" value="Unassembled WGS sequence"/>
</dbReference>
<keyword evidence="2" id="KW-1185">Reference proteome</keyword>
<evidence type="ECO:0000313" key="1">
    <source>
        <dbReference type="EMBL" id="GIY35749.1"/>
    </source>
</evidence>
<proteinExistence type="predicted"/>
<protein>
    <submittedName>
        <fullName evidence="1">Uncharacterized protein</fullName>
    </submittedName>
</protein>